<evidence type="ECO:0000256" key="5">
    <source>
        <dbReference type="SAM" id="MobiDB-lite"/>
    </source>
</evidence>
<dbReference type="InterPro" id="IPR011598">
    <property type="entry name" value="bHLH_dom"/>
</dbReference>
<keyword evidence="4" id="KW-0539">Nucleus</keyword>
<organism evidence="7 8">
    <name type="scientific">Acacia crassicarpa</name>
    <name type="common">northern wattle</name>
    <dbReference type="NCBI Taxonomy" id="499986"/>
    <lineage>
        <taxon>Eukaryota</taxon>
        <taxon>Viridiplantae</taxon>
        <taxon>Streptophyta</taxon>
        <taxon>Embryophyta</taxon>
        <taxon>Tracheophyta</taxon>
        <taxon>Spermatophyta</taxon>
        <taxon>Magnoliopsida</taxon>
        <taxon>eudicotyledons</taxon>
        <taxon>Gunneridae</taxon>
        <taxon>Pentapetalae</taxon>
        <taxon>rosids</taxon>
        <taxon>fabids</taxon>
        <taxon>Fabales</taxon>
        <taxon>Fabaceae</taxon>
        <taxon>Caesalpinioideae</taxon>
        <taxon>mimosoid clade</taxon>
        <taxon>Acacieae</taxon>
        <taxon>Acacia</taxon>
    </lineage>
</organism>
<dbReference type="PROSITE" id="PS50888">
    <property type="entry name" value="BHLH"/>
    <property type="match status" value="1"/>
</dbReference>
<evidence type="ECO:0000256" key="1">
    <source>
        <dbReference type="ARBA" id="ARBA00004123"/>
    </source>
</evidence>
<dbReference type="InterPro" id="IPR025610">
    <property type="entry name" value="MYC/MYB_N"/>
</dbReference>
<evidence type="ECO:0000259" key="6">
    <source>
        <dbReference type="PROSITE" id="PS50888"/>
    </source>
</evidence>
<evidence type="ECO:0000313" key="8">
    <source>
        <dbReference type="Proteomes" id="UP001293593"/>
    </source>
</evidence>
<evidence type="ECO:0000256" key="2">
    <source>
        <dbReference type="ARBA" id="ARBA00023015"/>
    </source>
</evidence>
<reference evidence="7" key="1">
    <citation type="submission" date="2023-10" db="EMBL/GenBank/DDBJ databases">
        <title>Chromosome-level genome of the transformable northern wattle, Acacia crassicarpa.</title>
        <authorList>
            <person name="Massaro I."/>
            <person name="Sinha N.R."/>
            <person name="Poethig S."/>
            <person name="Leichty A.R."/>
        </authorList>
    </citation>
    <scope>NUCLEOTIDE SEQUENCE</scope>
    <source>
        <strain evidence="7">Acra3RX</strain>
        <tissue evidence="7">Leaf</tissue>
    </source>
</reference>
<evidence type="ECO:0000256" key="4">
    <source>
        <dbReference type="ARBA" id="ARBA00023242"/>
    </source>
</evidence>
<dbReference type="GO" id="GO:0003700">
    <property type="term" value="F:DNA-binding transcription factor activity"/>
    <property type="evidence" value="ECO:0007669"/>
    <property type="project" value="InterPro"/>
</dbReference>
<sequence>MVETQMGSSSFWNGLKCLCSAHGWSYAIFWRSNPPNSLLLSAEDAYYEEQLGLEITKTIPQLHFLAEGIVGQVAFTGKHKWIFSDTQTQEWNLTTGVFGGLDDCELDSDLRQQFSSGIKTIAVISVQPLGVVQFGSTQKILEREEVLKQTQRLFMETENLDIVDAPVNMVLPWDFANYDLSGLLASENLCSWNLNPEDDNNIFNKGMRNACFSTSMDDSLLSPTCKNQGDGITSLHDESSCLSDQLTTAAEAQTVLSEKDSFEVLLNHNSNVKNPCFVTQCSEVSLASSSMAQDVTAEDSVLTSLYSMNRSMHGSFQDKLGNSLESMHNPFAQSLHELSQMPTEDLSELCSVDDLCQRFGSSPEQSTCATNTPLENSLFQSMEFNPTCVALSSDPLKNLSDGRQTSTLINAFESNTSLDFAGEFWRNMFAPMVKSATDITASSEWKSDLKNTVTPNATKKGLFAELGIEELLNGGSSFEDQISTTTKKRRTDSSGSTNPVSNLDKANHLEHKKEMFPKSVVGSWMDHGICFNGVKVVPQKPEESTKVSRKRARPGESTRPRPKDRQQIQDRIKELRGIIPSGGKCSIDSLLDRTIKYMVFLQSVTKYADKLQEPKNPKLIEEANSVVEKNKSVGESDIKGGGGVTWAFEVAGQKMACPIIVEDMNQPGQMLIEMLCEDQGLFLEIAEIIRGFGLNILKGRMEIRDNKLWGRFIVEAVNRHVTRIDVFWYLVQLLPQTSSASSEMDNHHQKTDVALPAMAMT</sequence>
<feature type="domain" description="BHLH" evidence="6">
    <location>
        <begin position="552"/>
        <end position="601"/>
    </location>
</feature>
<keyword evidence="2" id="KW-0805">Transcription regulation</keyword>
<name>A0AAE1J5L3_9FABA</name>
<evidence type="ECO:0000313" key="7">
    <source>
        <dbReference type="EMBL" id="KAK4262936.1"/>
    </source>
</evidence>
<dbReference type="Pfam" id="PF14215">
    <property type="entry name" value="bHLH-MYC_N"/>
    <property type="match status" value="1"/>
</dbReference>
<dbReference type="InterPro" id="IPR043561">
    <property type="entry name" value="LHW-like"/>
</dbReference>
<dbReference type="InterPro" id="IPR036638">
    <property type="entry name" value="HLH_DNA-bd_sf"/>
</dbReference>
<dbReference type="EMBL" id="JAWXYG010000009">
    <property type="protein sequence ID" value="KAK4262936.1"/>
    <property type="molecule type" value="Genomic_DNA"/>
</dbReference>
<dbReference type="GO" id="GO:0046983">
    <property type="term" value="F:protein dimerization activity"/>
    <property type="evidence" value="ECO:0007669"/>
    <property type="project" value="InterPro"/>
</dbReference>
<dbReference type="PANTHER" id="PTHR46196:SF2">
    <property type="entry name" value="TRANSCRIPTION FACTOR BHLH157"/>
    <property type="match status" value="1"/>
</dbReference>
<dbReference type="PANTHER" id="PTHR46196">
    <property type="entry name" value="TRANSCRIPTION FACTOR BHLH155-LIKE ISOFORM X1-RELATED"/>
    <property type="match status" value="1"/>
</dbReference>
<keyword evidence="8" id="KW-1185">Reference proteome</keyword>
<feature type="region of interest" description="Disordered" evidence="5">
    <location>
        <begin position="478"/>
        <end position="509"/>
    </location>
</feature>
<comment type="caution">
    <text evidence="7">The sequence shown here is derived from an EMBL/GenBank/DDBJ whole genome shotgun (WGS) entry which is preliminary data.</text>
</comment>
<dbReference type="Proteomes" id="UP001293593">
    <property type="component" value="Unassembled WGS sequence"/>
</dbReference>
<dbReference type="Pfam" id="PF23176">
    <property type="entry name" value="bHLH_LHW"/>
    <property type="match status" value="1"/>
</dbReference>
<keyword evidence="3" id="KW-0804">Transcription</keyword>
<protein>
    <recommendedName>
        <fullName evidence="6">BHLH domain-containing protein</fullName>
    </recommendedName>
</protein>
<feature type="compositionally biased region" description="Basic and acidic residues" evidence="5">
    <location>
        <begin position="553"/>
        <end position="567"/>
    </location>
</feature>
<comment type="subcellular location">
    <subcellularLocation>
        <location evidence="1">Nucleus</location>
    </subcellularLocation>
</comment>
<dbReference type="GO" id="GO:0005634">
    <property type="term" value="C:nucleus"/>
    <property type="evidence" value="ECO:0007669"/>
    <property type="project" value="UniProtKB-SubCell"/>
</dbReference>
<proteinExistence type="predicted"/>
<evidence type="ECO:0000256" key="3">
    <source>
        <dbReference type="ARBA" id="ARBA00023163"/>
    </source>
</evidence>
<dbReference type="SUPFAM" id="SSF47459">
    <property type="entry name" value="HLH, helix-loop-helix DNA-binding domain"/>
    <property type="match status" value="1"/>
</dbReference>
<dbReference type="AlphaFoldDB" id="A0AAE1J5L3"/>
<accession>A0AAE1J5L3</accession>
<gene>
    <name evidence="7" type="ORF">QN277_028426</name>
</gene>
<feature type="region of interest" description="Disordered" evidence="5">
    <location>
        <begin position="540"/>
        <end position="567"/>
    </location>
</feature>